<evidence type="ECO:0008006" key="4">
    <source>
        <dbReference type="Google" id="ProtNLM"/>
    </source>
</evidence>
<protein>
    <recommendedName>
        <fullName evidence="4">JmjC domain-containing protein</fullName>
    </recommendedName>
</protein>
<gene>
    <name evidence="2" type="ORF">M9458_035162</name>
</gene>
<evidence type="ECO:0000313" key="3">
    <source>
        <dbReference type="Proteomes" id="UP001529510"/>
    </source>
</evidence>
<dbReference type="Gene3D" id="2.60.120.650">
    <property type="entry name" value="Cupin"/>
    <property type="match status" value="1"/>
</dbReference>
<proteinExistence type="predicted"/>
<dbReference type="EMBL" id="JAMKFB020000017">
    <property type="protein sequence ID" value="KAL0170566.1"/>
    <property type="molecule type" value="Genomic_DNA"/>
</dbReference>
<accession>A0ABD0PCD2</accession>
<feature type="non-terminal residue" evidence="2">
    <location>
        <position position="1"/>
    </location>
</feature>
<dbReference type="SUPFAM" id="SSF51197">
    <property type="entry name" value="Clavaminate synthase-like"/>
    <property type="match status" value="1"/>
</dbReference>
<feature type="region of interest" description="Disordered" evidence="1">
    <location>
        <begin position="1"/>
        <end position="28"/>
    </location>
</feature>
<dbReference type="AlphaFoldDB" id="A0ABD0PCD2"/>
<evidence type="ECO:0000256" key="1">
    <source>
        <dbReference type="SAM" id="MobiDB-lite"/>
    </source>
</evidence>
<dbReference type="Proteomes" id="UP001529510">
    <property type="component" value="Unassembled WGS sequence"/>
</dbReference>
<comment type="caution">
    <text evidence="2">The sequence shown here is derived from an EMBL/GenBank/DDBJ whole genome shotgun (WGS) entry which is preliminary data.</text>
</comment>
<organism evidence="2 3">
    <name type="scientific">Cirrhinus mrigala</name>
    <name type="common">Mrigala</name>
    <dbReference type="NCBI Taxonomy" id="683832"/>
    <lineage>
        <taxon>Eukaryota</taxon>
        <taxon>Metazoa</taxon>
        <taxon>Chordata</taxon>
        <taxon>Craniata</taxon>
        <taxon>Vertebrata</taxon>
        <taxon>Euteleostomi</taxon>
        <taxon>Actinopterygii</taxon>
        <taxon>Neopterygii</taxon>
        <taxon>Teleostei</taxon>
        <taxon>Ostariophysi</taxon>
        <taxon>Cypriniformes</taxon>
        <taxon>Cyprinidae</taxon>
        <taxon>Labeoninae</taxon>
        <taxon>Labeonini</taxon>
        <taxon>Cirrhinus</taxon>
    </lineage>
</organism>
<evidence type="ECO:0000313" key="2">
    <source>
        <dbReference type="EMBL" id="KAL0170566.1"/>
    </source>
</evidence>
<name>A0ABD0PCD2_CIRMR</name>
<keyword evidence="3" id="KW-1185">Reference proteome</keyword>
<feature type="compositionally biased region" description="Acidic residues" evidence="1">
    <location>
        <begin position="7"/>
        <end position="23"/>
    </location>
</feature>
<reference evidence="2 3" key="1">
    <citation type="submission" date="2024-05" db="EMBL/GenBank/DDBJ databases">
        <title>Genome sequencing and assembly of Indian major carp, Cirrhinus mrigala (Hamilton, 1822).</title>
        <authorList>
            <person name="Mohindra V."/>
            <person name="Chowdhury L.M."/>
            <person name="Lal K."/>
            <person name="Jena J.K."/>
        </authorList>
    </citation>
    <scope>NUCLEOTIDE SEQUENCE [LARGE SCALE GENOMIC DNA]</scope>
    <source>
        <strain evidence="2">CM1030</strain>
        <tissue evidence="2">Blood</tissue>
    </source>
</reference>
<sequence length="81" mass="9121">VAAEQQAETDPEADSDSEWDGDADPLREGGWQRLQDEYGVESRTLLQFHGDAIIIPAGALHQVHYHTHFTSYILLKNSWEG</sequence>